<sequence>PEDAIIPANGYLIIWADKDPQQIGLHTKFSLAKDGEEIILSYLDGTIIDSTSYSPQAKNESLSRIPNGTGDFVITNVTFNSENNINDVIFSSGFE</sequence>
<evidence type="ECO:0000313" key="1">
    <source>
        <dbReference type="EMBL" id="VAW33376.1"/>
    </source>
</evidence>
<dbReference type="EMBL" id="UOEW01000030">
    <property type="protein sequence ID" value="VAW33376.1"/>
    <property type="molecule type" value="Genomic_DNA"/>
</dbReference>
<organism evidence="1">
    <name type="scientific">hydrothermal vent metagenome</name>
    <dbReference type="NCBI Taxonomy" id="652676"/>
    <lineage>
        <taxon>unclassified sequences</taxon>
        <taxon>metagenomes</taxon>
        <taxon>ecological metagenomes</taxon>
    </lineage>
</organism>
<dbReference type="AlphaFoldDB" id="A0A3B0VMI4"/>
<gene>
    <name evidence="1" type="ORF">MNBD_GAMMA01-1777</name>
</gene>
<accession>A0A3B0VMI4</accession>
<protein>
    <submittedName>
        <fullName evidence="1">Uncharacterized protein</fullName>
    </submittedName>
</protein>
<name>A0A3B0VMI4_9ZZZZ</name>
<proteinExistence type="predicted"/>
<reference evidence="1" key="1">
    <citation type="submission" date="2018-06" db="EMBL/GenBank/DDBJ databases">
        <authorList>
            <person name="Zhirakovskaya E."/>
        </authorList>
    </citation>
    <scope>NUCLEOTIDE SEQUENCE</scope>
</reference>
<feature type="non-terminal residue" evidence="1">
    <location>
        <position position="1"/>
    </location>
</feature>